<keyword evidence="1" id="KW-0472">Membrane</keyword>
<accession>A0A640TUU1</accession>
<keyword evidence="1" id="KW-1133">Transmembrane helix</keyword>
<evidence type="ECO:0008006" key="6">
    <source>
        <dbReference type="Google" id="ProtNLM"/>
    </source>
</evidence>
<dbReference type="RefSeq" id="WP_229838368.1">
    <property type="nucleotide sequence ID" value="NZ_BLIP01000003.1"/>
</dbReference>
<evidence type="ECO:0000313" key="3">
    <source>
        <dbReference type="EMBL" id="WAU00711.1"/>
    </source>
</evidence>
<evidence type="ECO:0000313" key="2">
    <source>
        <dbReference type="EMBL" id="GFE26572.1"/>
    </source>
</evidence>
<feature type="transmembrane region" description="Helical" evidence="1">
    <location>
        <begin position="57"/>
        <end position="79"/>
    </location>
</feature>
<evidence type="ECO:0000313" key="4">
    <source>
        <dbReference type="Proteomes" id="UP000429552"/>
    </source>
</evidence>
<dbReference type="EMBL" id="CP114202">
    <property type="protein sequence ID" value="WAU00711.1"/>
    <property type="molecule type" value="Genomic_DNA"/>
</dbReference>
<reference evidence="3 5" key="2">
    <citation type="submission" date="2022-12" db="EMBL/GenBank/DDBJ databases">
        <authorList>
            <person name="Ruckert C."/>
            <person name="Busche T."/>
            <person name="Kalinowski J."/>
            <person name="Wittmann C."/>
        </authorList>
    </citation>
    <scope>NUCLEOTIDE SEQUENCE [LARGE SCALE GENOMIC DNA]</scope>
    <source>
        <strain evidence="3 5">DSM 40555</strain>
    </source>
</reference>
<dbReference type="AlphaFoldDB" id="A0A640TUU1"/>
<dbReference type="Proteomes" id="UP001210609">
    <property type="component" value="Chromosome"/>
</dbReference>
<feature type="transmembrane region" description="Helical" evidence="1">
    <location>
        <begin position="24"/>
        <end position="45"/>
    </location>
</feature>
<proteinExistence type="predicted"/>
<evidence type="ECO:0000256" key="1">
    <source>
        <dbReference type="SAM" id="Phobius"/>
    </source>
</evidence>
<protein>
    <recommendedName>
        <fullName evidence="6">Amino acid permease/ SLC12A domain-containing protein</fullName>
    </recommendedName>
</protein>
<reference evidence="2 4" key="1">
    <citation type="submission" date="2019-12" db="EMBL/GenBank/DDBJ databases">
        <title>Whole genome shotgun sequence of Streptomyces libani subsp. libani NBRC 13452.</title>
        <authorList>
            <person name="Ichikawa N."/>
            <person name="Kimura A."/>
            <person name="Kitahashi Y."/>
            <person name="Komaki H."/>
            <person name="Tamura T."/>
        </authorList>
    </citation>
    <scope>NUCLEOTIDE SEQUENCE [LARGE SCALE GENOMIC DNA]</scope>
    <source>
        <strain evidence="2 4">NBRC 13452</strain>
    </source>
</reference>
<keyword evidence="5" id="KW-1185">Reference proteome</keyword>
<evidence type="ECO:0000313" key="5">
    <source>
        <dbReference type="Proteomes" id="UP001210609"/>
    </source>
</evidence>
<keyword evidence="1" id="KW-0812">Transmembrane</keyword>
<organism evidence="2 4">
    <name type="scientific">Streptomyces nigrescens</name>
    <dbReference type="NCBI Taxonomy" id="1920"/>
    <lineage>
        <taxon>Bacteria</taxon>
        <taxon>Bacillati</taxon>
        <taxon>Actinomycetota</taxon>
        <taxon>Actinomycetes</taxon>
        <taxon>Kitasatosporales</taxon>
        <taxon>Streptomycetaceae</taxon>
        <taxon>Streptomyces</taxon>
    </lineage>
</organism>
<dbReference type="Proteomes" id="UP000429552">
    <property type="component" value="Unassembled WGS sequence"/>
</dbReference>
<sequence length="100" mass="10602">MLLQTLAALAVYGFFRRDRRGLPAWRVVAAPLTACAGLAVLIVLVCRNFGLLTEASTGVNLALLAPLPLVFVLGVGVALRIRRRAPRAYAGLTTVDVESG</sequence>
<dbReference type="EMBL" id="BLIP01000003">
    <property type="protein sequence ID" value="GFE26572.1"/>
    <property type="molecule type" value="Genomic_DNA"/>
</dbReference>
<name>A0A640TUU1_STRNI</name>
<gene>
    <name evidence="2" type="ORF">Sliba_70250</name>
    <name evidence="3" type="ORF">STRLI_006991</name>
</gene>